<protein>
    <submittedName>
        <fullName evidence="8">Zinc/manganese transport system permease protein</fullName>
    </submittedName>
</protein>
<dbReference type="AlphaFoldDB" id="A0A1I4BFZ1"/>
<evidence type="ECO:0000256" key="1">
    <source>
        <dbReference type="ARBA" id="ARBA00004141"/>
    </source>
</evidence>
<evidence type="ECO:0000256" key="7">
    <source>
        <dbReference type="SAM" id="Phobius"/>
    </source>
</evidence>
<feature type="transmembrane region" description="Helical" evidence="7">
    <location>
        <begin position="20"/>
        <end position="39"/>
    </location>
</feature>
<comment type="similarity">
    <text evidence="2 6">Belongs to the ABC-3 integral membrane protein family.</text>
</comment>
<dbReference type="RefSeq" id="WP_091684969.1">
    <property type="nucleotide sequence ID" value="NZ_FOSN01000014.1"/>
</dbReference>
<feature type="transmembrane region" description="Helical" evidence="7">
    <location>
        <begin position="51"/>
        <end position="69"/>
    </location>
</feature>
<feature type="transmembrane region" description="Helical" evidence="7">
    <location>
        <begin position="256"/>
        <end position="278"/>
    </location>
</feature>
<sequence length="289" mass="29566">MLYDILIAPFADFAFMRRALVGSIALALAGSPLGVFLILRRMSLTGDAMSHAILPGAAIGYLVAGLSLWPMTIAGLAAGLIVAVGSGVVARATILREDASLAAFYLISLALGVTLISLRGSNIDLLHVLFGSVLALDDATLILLAGIASLTLAGLALLYRALVIETVDPGFLASTGRAGGPTQMAFLGLVVLNLVGGFQALGTLLAVGMMMLPAASARLIARDITSMLAIAAAFGIASSYIGLVVSFYASLPSGPFIILVAGGFYVGALVFGRAGGLLRNLKPKRHLEA</sequence>
<evidence type="ECO:0000256" key="5">
    <source>
        <dbReference type="ARBA" id="ARBA00023136"/>
    </source>
</evidence>
<evidence type="ECO:0000313" key="9">
    <source>
        <dbReference type="Proteomes" id="UP000198755"/>
    </source>
</evidence>
<evidence type="ECO:0000313" key="8">
    <source>
        <dbReference type="EMBL" id="SFK66919.1"/>
    </source>
</evidence>
<dbReference type="SUPFAM" id="SSF81345">
    <property type="entry name" value="ABC transporter involved in vitamin B12 uptake, BtuC"/>
    <property type="match status" value="1"/>
</dbReference>
<proteinExistence type="inferred from homology"/>
<dbReference type="Proteomes" id="UP000198755">
    <property type="component" value="Unassembled WGS sequence"/>
</dbReference>
<feature type="transmembrane region" description="Helical" evidence="7">
    <location>
        <begin position="101"/>
        <end position="119"/>
    </location>
</feature>
<accession>A0A1I4BFZ1</accession>
<feature type="transmembrane region" description="Helical" evidence="7">
    <location>
        <begin position="75"/>
        <end position="94"/>
    </location>
</feature>
<dbReference type="EMBL" id="FOSN01000014">
    <property type="protein sequence ID" value="SFK66919.1"/>
    <property type="molecule type" value="Genomic_DNA"/>
</dbReference>
<dbReference type="GO" id="GO:0043190">
    <property type="term" value="C:ATP-binding cassette (ABC) transporter complex"/>
    <property type="evidence" value="ECO:0007669"/>
    <property type="project" value="InterPro"/>
</dbReference>
<evidence type="ECO:0000256" key="6">
    <source>
        <dbReference type="RuleBase" id="RU003943"/>
    </source>
</evidence>
<dbReference type="Gene3D" id="1.10.3470.10">
    <property type="entry name" value="ABC transporter involved in vitamin B12 uptake, BtuC"/>
    <property type="match status" value="1"/>
</dbReference>
<reference evidence="8 9" key="1">
    <citation type="submission" date="2016-10" db="EMBL/GenBank/DDBJ databases">
        <authorList>
            <person name="de Groot N.N."/>
        </authorList>
    </citation>
    <scope>NUCLEOTIDE SEQUENCE [LARGE SCALE GENOMIC DNA]</scope>
    <source>
        <strain evidence="8 9">NE2</strain>
    </source>
</reference>
<dbReference type="InterPro" id="IPR001626">
    <property type="entry name" value="ABC_TroCD"/>
</dbReference>
<dbReference type="PANTHER" id="PTHR30477:SF13">
    <property type="entry name" value="IRON TRANSPORT SYSTEM MEMBRANE PROTEIN HI_0360-RELATED"/>
    <property type="match status" value="1"/>
</dbReference>
<dbReference type="Pfam" id="PF00950">
    <property type="entry name" value="ABC-3"/>
    <property type="match status" value="1"/>
</dbReference>
<keyword evidence="6" id="KW-0813">Transport</keyword>
<keyword evidence="5 7" id="KW-0472">Membrane</keyword>
<evidence type="ECO:0000256" key="3">
    <source>
        <dbReference type="ARBA" id="ARBA00022692"/>
    </source>
</evidence>
<evidence type="ECO:0000256" key="2">
    <source>
        <dbReference type="ARBA" id="ARBA00008034"/>
    </source>
</evidence>
<feature type="transmembrane region" description="Helical" evidence="7">
    <location>
        <begin position="228"/>
        <end position="250"/>
    </location>
</feature>
<keyword evidence="9" id="KW-1185">Reference proteome</keyword>
<evidence type="ECO:0000256" key="4">
    <source>
        <dbReference type="ARBA" id="ARBA00022989"/>
    </source>
</evidence>
<organism evidence="8 9">
    <name type="scientific">Methylocapsa palsarum</name>
    <dbReference type="NCBI Taxonomy" id="1612308"/>
    <lineage>
        <taxon>Bacteria</taxon>
        <taxon>Pseudomonadati</taxon>
        <taxon>Pseudomonadota</taxon>
        <taxon>Alphaproteobacteria</taxon>
        <taxon>Hyphomicrobiales</taxon>
        <taxon>Beijerinckiaceae</taxon>
        <taxon>Methylocapsa</taxon>
    </lineage>
</organism>
<gene>
    <name evidence="8" type="ORF">SAMN05444581_11476</name>
</gene>
<name>A0A1I4BFZ1_9HYPH</name>
<keyword evidence="3 6" id="KW-0812">Transmembrane</keyword>
<dbReference type="GO" id="GO:0010043">
    <property type="term" value="P:response to zinc ion"/>
    <property type="evidence" value="ECO:0007669"/>
    <property type="project" value="TreeGrafter"/>
</dbReference>
<dbReference type="InterPro" id="IPR037294">
    <property type="entry name" value="ABC_BtuC-like"/>
</dbReference>
<keyword evidence="4 7" id="KW-1133">Transmembrane helix</keyword>
<comment type="subcellular location">
    <subcellularLocation>
        <location evidence="6">Cell membrane</location>
        <topology evidence="6">Multi-pass membrane protein</topology>
    </subcellularLocation>
    <subcellularLocation>
        <location evidence="1">Membrane</location>
        <topology evidence="1">Multi-pass membrane protein</topology>
    </subcellularLocation>
</comment>
<dbReference type="STRING" id="1612308.SAMN05444581_11476"/>
<dbReference type="PANTHER" id="PTHR30477">
    <property type="entry name" value="ABC-TRANSPORTER METAL-BINDING PROTEIN"/>
    <property type="match status" value="1"/>
</dbReference>
<feature type="transmembrane region" description="Helical" evidence="7">
    <location>
        <begin position="139"/>
        <end position="159"/>
    </location>
</feature>
<dbReference type="GO" id="GO:0055085">
    <property type="term" value="P:transmembrane transport"/>
    <property type="evidence" value="ECO:0007669"/>
    <property type="project" value="InterPro"/>
</dbReference>
<dbReference type="OrthoDB" id="9804300at2"/>